<evidence type="ECO:0000313" key="4">
    <source>
        <dbReference type="Proteomes" id="UP001143362"/>
    </source>
</evidence>
<keyword evidence="4" id="KW-1185">Reference proteome</keyword>
<reference evidence="3" key="1">
    <citation type="submission" date="2019-02" db="EMBL/GenBank/DDBJ databases">
        <authorList>
            <person name="Li S.-H."/>
        </authorList>
    </citation>
    <scope>NUCLEOTIDE SEQUENCE</scope>
    <source>
        <strain evidence="3">IMCC14734</strain>
    </source>
</reference>
<accession>A0ABT3TEZ3</accession>
<dbReference type="InterPro" id="IPR032466">
    <property type="entry name" value="Metal_Hydrolase"/>
</dbReference>
<dbReference type="InterPro" id="IPR032465">
    <property type="entry name" value="ACMSD"/>
</dbReference>
<evidence type="ECO:0000259" key="2">
    <source>
        <dbReference type="Pfam" id="PF04909"/>
    </source>
</evidence>
<dbReference type="PANTHER" id="PTHR21240">
    <property type="entry name" value="2-AMINO-3-CARBOXYLMUCONATE-6-SEMIALDEHYDE DECARBOXYLASE"/>
    <property type="match status" value="1"/>
</dbReference>
<dbReference type="PANTHER" id="PTHR21240:SF28">
    <property type="entry name" value="ISO-OROTATE DECARBOXYLASE (EUROFUNG)"/>
    <property type="match status" value="1"/>
</dbReference>
<proteinExistence type="predicted"/>
<gene>
    <name evidence="3" type="ORF">EYC98_07690</name>
</gene>
<dbReference type="Gene3D" id="3.20.20.140">
    <property type="entry name" value="Metal-dependent hydrolases"/>
    <property type="match status" value="1"/>
</dbReference>
<evidence type="ECO:0000313" key="3">
    <source>
        <dbReference type="EMBL" id="MCX2980760.1"/>
    </source>
</evidence>
<feature type="domain" description="Amidohydrolase-related" evidence="2">
    <location>
        <begin position="5"/>
        <end position="303"/>
    </location>
</feature>
<dbReference type="SUPFAM" id="SSF51556">
    <property type="entry name" value="Metallo-dependent hydrolases"/>
    <property type="match status" value="1"/>
</dbReference>
<dbReference type="Proteomes" id="UP001143362">
    <property type="component" value="Unassembled WGS sequence"/>
</dbReference>
<protein>
    <submittedName>
        <fullName evidence="3">Amidohydrolase</fullName>
    </submittedName>
</protein>
<dbReference type="Pfam" id="PF04909">
    <property type="entry name" value="Amidohydro_2"/>
    <property type="match status" value="1"/>
</dbReference>
<evidence type="ECO:0000256" key="1">
    <source>
        <dbReference type="ARBA" id="ARBA00023239"/>
    </source>
</evidence>
<dbReference type="RefSeq" id="WP_279244733.1">
    <property type="nucleotide sequence ID" value="NZ_SHNN01000001.1"/>
</dbReference>
<comment type="caution">
    <text evidence="3">The sequence shown here is derived from an EMBL/GenBank/DDBJ whole genome shotgun (WGS) entry which is preliminary data.</text>
</comment>
<keyword evidence="1" id="KW-0456">Lyase</keyword>
<organism evidence="3 4">
    <name type="scientific">Candidatus Litorirhabdus singularis</name>
    <dbReference type="NCBI Taxonomy" id="2518993"/>
    <lineage>
        <taxon>Bacteria</taxon>
        <taxon>Pseudomonadati</taxon>
        <taxon>Pseudomonadota</taxon>
        <taxon>Gammaproteobacteria</taxon>
        <taxon>Cellvibrionales</taxon>
        <taxon>Halieaceae</taxon>
        <taxon>Candidatus Litorirhabdus</taxon>
    </lineage>
</organism>
<sequence length="325" mass="35805">MSKVIDLHAHIVLEAGFGVAGKFGPELSKDENGVPFFRIGDYQMKPLDYSGTVFMDTDLRLERMAQDGIDLQMLSPNPLTMFHHIPAETATRFCQVHNDAMAELVSLHPGKFLGAACLPMQDIDAANAELERCVKQLGLVAAYTGTHFPHTLDDSCMDSFYQNLVALDVPLFLHPASTGGDKGPEDDRLNRFNLSILLGYPYEEMVACATLLFGGVFDRHPEVDICISHGGGGLPYFFDRFEGMAKFGNWVPESIQEHGLEAMVKKLWFDAHVDGEAAHDRLVEVVGHERLVYGTNFGGWDTPPAAGVFAASLTPNAEKLLRLNH</sequence>
<dbReference type="EMBL" id="SHNN01000001">
    <property type="protein sequence ID" value="MCX2980760.1"/>
    <property type="molecule type" value="Genomic_DNA"/>
</dbReference>
<name>A0ABT3TEZ3_9GAMM</name>
<dbReference type="InterPro" id="IPR006680">
    <property type="entry name" value="Amidohydro-rel"/>
</dbReference>